<dbReference type="AlphaFoldDB" id="A0AAW1K005"/>
<sequence>MLERQPRTKLKFLNPRELQGKKEEKIHKRTKDYVDKKRGHLRVFEENEPVVVYDVRGSNGRNWKEGRIAKVISATTYLVLVNEKVRYVHAEYLKHSYNALLSKLNNSIQQDSFSLDTKIPDDNSCGPAESAQLTPTQTPPIRKSTRTVRPPNRLNL</sequence>
<evidence type="ECO:0000313" key="3">
    <source>
        <dbReference type="Proteomes" id="UP001458880"/>
    </source>
</evidence>
<gene>
    <name evidence="2" type="ORF">QE152_g26071</name>
</gene>
<feature type="region of interest" description="Disordered" evidence="1">
    <location>
        <begin position="115"/>
        <end position="156"/>
    </location>
</feature>
<reference evidence="2 3" key="1">
    <citation type="journal article" date="2024" name="BMC Genomics">
        <title>De novo assembly and annotation of Popillia japonica's genome with initial clues to its potential as an invasive pest.</title>
        <authorList>
            <person name="Cucini C."/>
            <person name="Boschi S."/>
            <person name="Funari R."/>
            <person name="Cardaioli E."/>
            <person name="Iannotti N."/>
            <person name="Marturano G."/>
            <person name="Paoli F."/>
            <person name="Bruttini M."/>
            <person name="Carapelli A."/>
            <person name="Frati F."/>
            <person name="Nardi F."/>
        </authorList>
    </citation>
    <scope>NUCLEOTIDE SEQUENCE [LARGE SCALE GENOMIC DNA]</scope>
    <source>
        <strain evidence="2">DMR45628</strain>
    </source>
</reference>
<evidence type="ECO:0000256" key="1">
    <source>
        <dbReference type="SAM" id="MobiDB-lite"/>
    </source>
</evidence>
<comment type="caution">
    <text evidence="2">The sequence shown here is derived from an EMBL/GenBank/DDBJ whole genome shotgun (WGS) entry which is preliminary data.</text>
</comment>
<dbReference type="Proteomes" id="UP001458880">
    <property type="component" value="Unassembled WGS sequence"/>
</dbReference>
<dbReference type="EMBL" id="JASPKY010000294">
    <property type="protein sequence ID" value="KAK9710367.1"/>
    <property type="molecule type" value="Genomic_DNA"/>
</dbReference>
<evidence type="ECO:0000313" key="2">
    <source>
        <dbReference type="EMBL" id="KAK9710367.1"/>
    </source>
</evidence>
<protein>
    <submittedName>
        <fullName evidence="2">Uncharacterized protein</fullName>
    </submittedName>
</protein>
<organism evidence="2 3">
    <name type="scientific">Popillia japonica</name>
    <name type="common">Japanese beetle</name>
    <dbReference type="NCBI Taxonomy" id="7064"/>
    <lineage>
        <taxon>Eukaryota</taxon>
        <taxon>Metazoa</taxon>
        <taxon>Ecdysozoa</taxon>
        <taxon>Arthropoda</taxon>
        <taxon>Hexapoda</taxon>
        <taxon>Insecta</taxon>
        <taxon>Pterygota</taxon>
        <taxon>Neoptera</taxon>
        <taxon>Endopterygota</taxon>
        <taxon>Coleoptera</taxon>
        <taxon>Polyphaga</taxon>
        <taxon>Scarabaeiformia</taxon>
        <taxon>Scarabaeidae</taxon>
        <taxon>Rutelinae</taxon>
        <taxon>Popillia</taxon>
    </lineage>
</organism>
<keyword evidence="3" id="KW-1185">Reference proteome</keyword>
<proteinExistence type="predicted"/>
<accession>A0AAW1K005</accession>
<name>A0AAW1K005_POPJA</name>